<dbReference type="EMBL" id="BARW01005096">
    <property type="protein sequence ID" value="GAI70049.1"/>
    <property type="molecule type" value="Genomic_DNA"/>
</dbReference>
<accession>X1SQH4</accession>
<comment type="caution">
    <text evidence="1">The sequence shown here is derived from an EMBL/GenBank/DDBJ whole genome shotgun (WGS) entry which is preliminary data.</text>
</comment>
<feature type="non-terminal residue" evidence="1">
    <location>
        <position position="39"/>
    </location>
</feature>
<organism evidence="1">
    <name type="scientific">marine sediment metagenome</name>
    <dbReference type="NCBI Taxonomy" id="412755"/>
    <lineage>
        <taxon>unclassified sequences</taxon>
        <taxon>metagenomes</taxon>
        <taxon>ecological metagenomes</taxon>
    </lineage>
</organism>
<sequence>MINKKLEEIEESDIKHLIDEQIIERKTLEYKSEIPGNGS</sequence>
<dbReference type="AlphaFoldDB" id="X1SQH4"/>
<protein>
    <submittedName>
        <fullName evidence="1">Uncharacterized protein</fullName>
    </submittedName>
</protein>
<name>X1SQH4_9ZZZZ</name>
<gene>
    <name evidence="1" type="ORF">S12H4_11378</name>
</gene>
<reference evidence="1" key="1">
    <citation type="journal article" date="2014" name="Front. Microbiol.">
        <title>High frequency of phylogenetically diverse reductive dehalogenase-homologous genes in deep subseafloor sedimentary metagenomes.</title>
        <authorList>
            <person name="Kawai M."/>
            <person name="Futagami T."/>
            <person name="Toyoda A."/>
            <person name="Takaki Y."/>
            <person name="Nishi S."/>
            <person name="Hori S."/>
            <person name="Arai W."/>
            <person name="Tsubouchi T."/>
            <person name="Morono Y."/>
            <person name="Uchiyama I."/>
            <person name="Ito T."/>
            <person name="Fujiyama A."/>
            <person name="Inagaki F."/>
            <person name="Takami H."/>
        </authorList>
    </citation>
    <scope>NUCLEOTIDE SEQUENCE</scope>
    <source>
        <strain evidence="1">Expedition CK06-06</strain>
    </source>
</reference>
<evidence type="ECO:0000313" key="1">
    <source>
        <dbReference type="EMBL" id="GAI70049.1"/>
    </source>
</evidence>
<proteinExistence type="predicted"/>